<evidence type="ECO:0000313" key="3">
    <source>
        <dbReference type="Proteomes" id="UP000288943"/>
    </source>
</evidence>
<evidence type="ECO:0000313" key="4">
    <source>
        <dbReference type="Proteomes" id="UP001527202"/>
    </source>
</evidence>
<dbReference type="Proteomes" id="UP001527202">
    <property type="component" value="Unassembled WGS sequence"/>
</dbReference>
<dbReference type="Gene3D" id="3.40.50.1820">
    <property type="entry name" value="alpha/beta hydrolase"/>
    <property type="match status" value="1"/>
</dbReference>
<dbReference type="RefSeq" id="WP_042232531.1">
    <property type="nucleotide sequence ID" value="NZ_CP026520.1"/>
</dbReference>
<keyword evidence="2" id="KW-0378">Hydrolase</keyword>
<dbReference type="EMBL" id="JAMDMJ010000025">
    <property type="protein sequence ID" value="MCY9597929.1"/>
    <property type="molecule type" value="Genomic_DNA"/>
</dbReference>
<dbReference type="InterPro" id="IPR029058">
    <property type="entry name" value="AB_hydrolase_fold"/>
</dbReference>
<organism evidence="2 3">
    <name type="scientific">Paenibacillus chitinolyticus</name>
    <dbReference type="NCBI Taxonomy" id="79263"/>
    <lineage>
        <taxon>Bacteria</taxon>
        <taxon>Bacillati</taxon>
        <taxon>Bacillota</taxon>
        <taxon>Bacilli</taxon>
        <taxon>Bacillales</taxon>
        <taxon>Paenibacillaceae</taxon>
        <taxon>Paenibacillus</taxon>
    </lineage>
</organism>
<dbReference type="SUPFAM" id="SSF53474">
    <property type="entry name" value="alpha/beta-Hydrolases"/>
    <property type="match status" value="1"/>
</dbReference>
<reference evidence="2 3" key="1">
    <citation type="submission" date="2018-01" db="EMBL/GenBank/DDBJ databases">
        <title>The whole genome sequencing and assembly of Paenibacillus chitinolyticus KCCM 41400 strain.</title>
        <authorList>
            <person name="Kim J.-Y."/>
            <person name="Park M.-K."/>
            <person name="Lee Y.-J."/>
            <person name="Yi H."/>
            <person name="Bahn Y.-S."/>
            <person name="Kim J.F."/>
            <person name="Lee D.-W."/>
        </authorList>
    </citation>
    <scope>NUCLEOTIDE SEQUENCE [LARGE SCALE GENOMIC DNA]</scope>
    <source>
        <strain evidence="2 3">KCCM 41400</strain>
    </source>
</reference>
<dbReference type="GO" id="GO:0016787">
    <property type="term" value="F:hydrolase activity"/>
    <property type="evidence" value="ECO:0007669"/>
    <property type="project" value="UniProtKB-KW"/>
</dbReference>
<evidence type="ECO:0000313" key="2">
    <source>
        <dbReference type="EMBL" id="QAV20307.1"/>
    </source>
</evidence>
<name>A0A410X0Z8_9BACL</name>
<dbReference type="EMBL" id="CP026520">
    <property type="protein sequence ID" value="QAV20307.1"/>
    <property type="molecule type" value="Genomic_DNA"/>
</dbReference>
<accession>A0A410X0Z8</accession>
<protein>
    <submittedName>
        <fullName evidence="2">Alpha/beta hydrolase</fullName>
    </submittedName>
    <submittedName>
        <fullName evidence="1">Lysophospholipase</fullName>
    </submittedName>
</protein>
<dbReference type="Proteomes" id="UP000288943">
    <property type="component" value="Chromosome"/>
</dbReference>
<dbReference type="PANTHER" id="PTHR42886">
    <property type="entry name" value="RE40534P-RELATED"/>
    <property type="match status" value="1"/>
</dbReference>
<dbReference type="KEGG" id="pchi:PC41400_22595"/>
<dbReference type="AlphaFoldDB" id="A0A410X0Z8"/>
<evidence type="ECO:0000313" key="1">
    <source>
        <dbReference type="EMBL" id="MCY9597929.1"/>
    </source>
</evidence>
<dbReference type="PANTHER" id="PTHR42886:SF29">
    <property type="entry name" value="PUMMELIG, ISOFORM A"/>
    <property type="match status" value="1"/>
</dbReference>
<keyword evidence="4" id="KW-1185">Reference proteome</keyword>
<dbReference type="GeneID" id="95377584"/>
<proteinExistence type="predicted"/>
<dbReference type="OrthoDB" id="9808543at2"/>
<reference evidence="1 4" key="2">
    <citation type="submission" date="2022-05" db="EMBL/GenBank/DDBJ databases">
        <title>Genome Sequencing of Bee-Associated Microbes.</title>
        <authorList>
            <person name="Dunlap C."/>
        </authorList>
    </citation>
    <scope>NUCLEOTIDE SEQUENCE [LARGE SCALE GENOMIC DNA]</scope>
    <source>
        <strain evidence="1 4">NRRL B-23120</strain>
    </source>
</reference>
<gene>
    <name evidence="1" type="ORF">M5X16_19355</name>
    <name evidence="2" type="ORF">PC41400_22595</name>
</gene>
<sequence length="313" mass="35156">MAIPFEIVMDQSNVIRGDFYPASSIARGILIVSHGFKGFKNWGMFPYAAAKLARDVDVITFDFTHNGVGEDGQSFSELEKFAKNTYSCELDDLSTLISVLTDEWDFKNKLLESDRLKPVVFYPHHSRGINLLNEEHQHRGSANPVNKLPIFLLGHSRGAGVSLIYALDHPTEIAGVVSWNGITQVDIFDEACKEQMRSEGRAYIANARTKQQMPLDKVILDDLEARKDDFNILERMRGATFPVVLIQGEEDHANLRAGSEKLVENQPKVQWIQIPGANHTFNTIHPFAGTSAELEHAIEHTLQFLKSRVVPTE</sequence>